<dbReference type="InParanoid" id="M3YEU3"/>
<feature type="region of interest" description="Disordered" evidence="1">
    <location>
        <begin position="121"/>
        <end position="150"/>
    </location>
</feature>
<evidence type="ECO:0000313" key="2">
    <source>
        <dbReference type="Ensembl" id="ENSMPUP00000009850.1"/>
    </source>
</evidence>
<evidence type="ECO:0000256" key="1">
    <source>
        <dbReference type="SAM" id="MobiDB-lite"/>
    </source>
</evidence>
<feature type="compositionally biased region" description="Low complexity" evidence="1">
    <location>
        <begin position="37"/>
        <end position="48"/>
    </location>
</feature>
<feature type="region of interest" description="Disordered" evidence="1">
    <location>
        <begin position="1"/>
        <end position="78"/>
    </location>
</feature>
<accession>M3YEU3</accession>
<organism evidence="2">
    <name type="scientific">Mustela putorius furo</name>
    <name type="common">European domestic ferret</name>
    <name type="synonym">Mustela furo</name>
    <dbReference type="NCBI Taxonomy" id="9669"/>
    <lineage>
        <taxon>Eukaryota</taxon>
        <taxon>Metazoa</taxon>
        <taxon>Chordata</taxon>
        <taxon>Craniata</taxon>
        <taxon>Vertebrata</taxon>
        <taxon>Euteleostomi</taxon>
        <taxon>Mammalia</taxon>
        <taxon>Eutheria</taxon>
        <taxon>Laurasiatheria</taxon>
        <taxon>Carnivora</taxon>
        <taxon>Caniformia</taxon>
        <taxon>Musteloidea</taxon>
        <taxon>Mustelidae</taxon>
        <taxon>Mustelinae</taxon>
        <taxon>Mustela</taxon>
    </lineage>
</organism>
<reference evidence="2" key="1">
    <citation type="submission" date="2024-06" db="UniProtKB">
        <authorList>
            <consortium name="Ensembl"/>
        </authorList>
    </citation>
    <scope>IDENTIFICATION</scope>
</reference>
<feature type="compositionally biased region" description="Polar residues" evidence="1">
    <location>
        <begin position="140"/>
        <end position="150"/>
    </location>
</feature>
<protein>
    <submittedName>
        <fullName evidence="2">Uncharacterized protein</fullName>
    </submittedName>
</protein>
<dbReference type="Ensembl" id="ENSMPUT00000010010.1">
    <property type="protein sequence ID" value="ENSMPUP00000009850.1"/>
    <property type="gene ID" value="ENSMPUG00000009925.1"/>
</dbReference>
<feature type="compositionally biased region" description="Basic and acidic residues" evidence="1">
    <location>
        <begin position="22"/>
        <end position="36"/>
    </location>
</feature>
<dbReference type="AlphaFoldDB" id="M3YEU3"/>
<proteinExistence type="predicted"/>
<name>M3YEU3_MUSPF</name>
<feature type="compositionally biased region" description="Basic and acidic residues" evidence="1">
    <location>
        <begin position="121"/>
        <end position="133"/>
    </location>
</feature>
<sequence length="150" mass="17288">MTLYPLQGQACGPRGMGPSAESEGRQRGREPREQATRQEQQSTQQPQPVILGRTSEQPSARGISERHRGRSREGGVNVHARTSSIHARFPSFPATLYLGTCTFWEFNDKTFPISYRENTLKRERERKRERDNNPMHWGQWETQTSLFGRS</sequence>
<dbReference type="EMBL" id="AEYP01016773">
    <property type="status" value="NOT_ANNOTATED_CDS"/>
    <property type="molecule type" value="Genomic_DNA"/>
</dbReference>
<dbReference type="HOGENOM" id="CLU_1739922_0_0_1"/>